<evidence type="ECO:0000256" key="1">
    <source>
        <dbReference type="ARBA" id="ARBA00010641"/>
    </source>
</evidence>
<evidence type="ECO:0000256" key="3">
    <source>
        <dbReference type="ARBA" id="ARBA00023082"/>
    </source>
</evidence>
<dbReference type="Pfam" id="PF04542">
    <property type="entry name" value="Sigma70_r2"/>
    <property type="match status" value="1"/>
</dbReference>
<reference evidence="8 9" key="1">
    <citation type="journal article" date="2018" name="BMC Genomics">
        <title>Whole genome sequencing and function prediction of 133 gut anaerobes isolated from chicken caecum in pure cultures.</title>
        <authorList>
            <person name="Medvecky M."/>
            <person name="Cejkova D."/>
            <person name="Polansky O."/>
            <person name="Karasova D."/>
            <person name="Kubasova T."/>
            <person name="Cizek A."/>
            <person name="Rychlik I."/>
        </authorList>
    </citation>
    <scope>NUCLEOTIDE SEQUENCE [LARGE SCALE GENOMIC DNA]</scope>
    <source>
        <strain evidence="8 9">An13</strain>
    </source>
</reference>
<dbReference type="Proteomes" id="UP000195305">
    <property type="component" value="Unassembled WGS sequence"/>
</dbReference>
<keyword evidence="5" id="KW-0804">Transcription</keyword>
<accession>A0A1Y4STR7</accession>
<proteinExistence type="inferred from homology"/>
<sequence length="170" mass="20248">MLEKKLENLVVELKENQDVLAQIYDCMYDEVYRYIYSIVHNKEYAQDLTHDTFIQVYRNVHLYKPKGNAKAWIITISRNVTYMSLRKLSREQVVDYEIDGVDEGMNGIHDKMMIKRMMKILCQDESEIIILHVVEGLKFKEIAQIMDLKLSTVLNKYHRSLKKLRKSLEE</sequence>
<feature type="domain" description="RNA polymerase sigma-70 region 2" evidence="6">
    <location>
        <begin position="24"/>
        <end position="90"/>
    </location>
</feature>
<dbReference type="Gene3D" id="1.10.10.10">
    <property type="entry name" value="Winged helix-like DNA-binding domain superfamily/Winged helix DNA-binding domain"/>
    <property type="match status" value="1"/>
</dbReference>
<dbReference type="InterPro" id="IPR013324">
    <property type="entry name" value="RNA_pol_sigma_r3/r4-like"/>
</dbReference>
<evidence type="ECO:0008006" key="10">
    <source>
        <dbReference type="Google" id="ProtNLM"/>
    </source>
</evidence>
<dbReference type="PANTHER" id="PTHR43133:SF8">
    <property type="entry name" value="RNA POLYMERASE SIGMA FACTOR HI_1459-RELATED"/>
    <property type="match status" value="1"/>
</dbReference>
<dbReference type="GO" id="GO:0003677">
    <property type="term" value="F:DNA binding"/>
    <property type="evidence" value="ECO:0007669"/>
    <property type="project" value="UniProtKB-KW"/>
</dbReference>
<organism evidence="8 9">
    <name type="scientific">Massilimicrobiota timonensis</name>
    <dbReference type="NCBI Taxonomy" id="1776392"/>
    <lineage>
        <taxon>Bacteria</taxon>
        <taxon>Bacillati</taxon>
        <taxon>Bacillota</taxon>
        <taxon>Erysipelotrichia</taxon>
        <taxon>Erysipelotrichales</taxon>
        <taxon>Erysipelotrichaceae</taxon>
        <taxon>Massilimicrobiota</taxon>
    </lineage>
</organism>
<dbReference type="RefSeq" id="WP_087359113.1">
    <property type="nucleotide sequence ID" value="NZ_AP031415.1"/>
</dbReference>
<dbReference type="AlphaFoldDB" id="A0A1Y4STR7"/>
<dbReference type="SUPFAM" id="SSF88946">
    <property type="entry name" value="Sigma2 domain of RNA polymerase sigma factors"/>
    <property type="match status" value="1"/>
</dbReference>
<evidence type="ECO:0000259" key="6">
    <source>
        <dbReference type="Pfam" id="PF04542"/>
    </source>
</evidence>
<evidence type="ECO:0000256" key="5">
    <source>
        <dbReference type="ARBA" id="ARBA00023163"/>
    </source>
</evidence>
<comment type="similarity">
    <text evidence="1">Belongs to the sigma-70 factor family. ECF subfamily.</text>
</comment>
<dbReference type="OrthoDB" id="1918609at2"/>
<evidence type="ECO:0000256" key="4">
    <source>
        <dbReference type="ARBA" id="ARBA00023125"/>
    </source>
</evidence>
<dbReference type="GO" id="GO:0016987">
    <property type="term" value="F:sigma factor activity"/>
    <property type="evidence" value="ECO:0007669"/>
    <property type="project" value="UniProtKB-KW"/>
</dbReference>
<gene>
    <name evidence="8" type="ORF">B5E75_10800</name>
</gene>
<protein>
    <recommendedName>
        <fullName evidence="10">RNA polymerase sigma factor</fullName>
    </recommendedName>
</protein>
<dbReference type="NCBIfam" id="TIGR02937">
    <property type="entry name" value="sigma70-ECF"/>
    <property type="match status" value="1"/>
</dbReference>
<dbReference type="Pfam" id="PF08281">
    <property type="entry name" value="Sigma70_r4_2"/>
    <property type="match status" value="1"/>
</dbReference>
<dbReference type="InterPro" id="IPR039425">
    <property type="entry name" value="RNA_pol_sigma-70-like"/>
</dbReference>
<evidence type="ECO:0000313" key="8">
    <source>
        <dbReference type="EMBL" id="OUQ33306.1"/>
    </source>
</evidence>
<keyword evidence="3" id="KW-0731">Sigma factor</keyword>
<dbReference type="InterPro" id="IPR036388">
    <property type="entry name" value="WH-like_DNA-bd_sf"/>
</dbReference>
<feature type="domain" description="RNA polymerase sigma factor 70 region 4 type 2" evidence="7">
    <location>
        <begin position="112"/>
        <end position="164"/>
    </location>
</feature>
<dbReference type="InterPro" id="IPR013249">
    <property type="entry name" value="RNA_pol_sigma70_r4_t2"/>
</dbReference>
<dbReference type="Gene3D" id="1.10.1740.10">
    <property type="match status" value="1"/>
</dbReference>
<dbReference type="InterPro" id="IPR014284">
    <property type="entry name" value="RNA_pol_sigma-70_dom"/>
</dbReference>
<dbReference type="EMBL" id="NFLJ01000033">
    <property type="protein sequence ID" value="OUQ33306.1"/>
    <property type="molecule type" value="Genomic_DNA"/>
</dbReference>
<dbReference type="GO" id="GO:0006352">
    <property type="term" value="P:DNA-templated transcription initiation"/>
    <property type="evidence" value="ECO:0007669"/>
    <property type="project" value="InterPro"/>
</dbReference>
<dbReference type="CDD" id="cd06171">
    <property type="entry name" value="Sigma70_r4"/>
    <property type="match status" value="1"/>
</dbReference>
<keyword evidence="9" id="KW-1185">Reference proteome</keyword>
<keyword evidence="2" id="KW-0805">Transcription regulation</keyword>
<evidence type="ECO:0000259" key="7">
    <source>
        <dbReference type="Pfam" id="PF08281"/>
    </source>
</evidence>
<comment type="caution">
    <text evidence="8">The sequence shown here is derived from an EMBL/GenBank/DDBJ whole genome shotgun (WGS) entry which is preliminary data.</text>
</comment>
<dbReference type="InterPro" id="IPR013325">
    <property type="entry name" value="RNA_pol_sigma_r2"/>
</dbReference>
<evidence type="ECO:0000313" key="9">
    <source>
        <dbReference type="Proteomes" id="UP000195305"/>
    </source>
</evidence>
<dbReference type="SUPFAM" id="SSF88659">
    <property type="entry name" value="Sigma3 and sigma4 domains of RNA polymerase sigma factors"/>
    <property type="match status" value="1"/>
</dbReference>
<evidence type="ECO:0000256" key="2">
    <source>
        <dbReference type="ARBA" id="ARBA00023015"/>
    </source>
</evidence>
<keyword evidence="4" id="KW-0238">DNA-binding</keyword>
<dbReference type="InterPro" id="IPR007627">
    <property type="entry name" value="RNA_pol_sigma70_r2"/>
</dbReference>
<dbReference type="PANTHER" id="PTHR43133">
    <property type="entry name" value="RNA POLYMERASE ECF-TYPE SIGMA FACTO"/>
    <property type="match status" value="1"/>
</dbReference>
<name>A0A1Y4STR7_9FIRM</name>